<proteinExistence type="predicted"/>
<dbReference type="EMBL" id="CP137641">
    <property type="protein sequence ID" value="WOX55081.1"/>
    <property type="molecule type" value="Genomic_DNA"/>
</dbReference>
<organism evidence="1 2">
    <name type="scientific">Methanoculleus palmolei</name>
    <dbReference type="NCBI Taxonomy" id="72612"/>
    <lineage>
        <taxon>Archaea</taxon>
        <taxon>Methanobacteriati</taxon>
        <taxon>Methanobacteriota</taxon>
        <taxon>Stenosarchaea group</taxon>
        <taxon>Methanomicrobia</taxon>
        <taxon>Methanomicrobiales</taxon>
        <taxon>Methanomicrobiaceae</taxon>
        <taxon>Methanoculleus</taxon>
    </lineage>
</organism>
<gene>
    <name evidence="1" type="ORF">R6Y95_06285</name>
</gene>
<reference evidence="1 2" key="1">
    <citation type="submission" date="2023-10" db="EMBL/GenBank/DDBJ databases">
        <title>The complete genome sequence of Methanoculleus palmolei DSM 4273.</title>
        <authorList>
            <person name="Lai S.-J."/>
            <person name="You Y.-T."/>
            <person name="Chen S.-C."/>
        </authorList>
    </citation>
    <scope>NUCLEOTIDE SEQUENCE [LARGE SCALE GENOMIC DNA]</scope>
    <source>
        <strain evidence="1 2">DSM 4273</strain>
    </source>
</reference>
<name>A0ABD8A6D1_9EURY</name>
<sequence length="88" mass="9765">MVNKNQKAALLHSIWFKVPTWMLDAIDEVQVSHKLVTRTEAARLIVVRGLDALGIDTSDVAEEEVSETKGSVERIFIKGENACQKTNA</sequence>
<evidence type="ECO:0000313" key="2">
    <source>
        <dbReference type="Proteomes" id="UP001626603"/>
    </source>
</evidence>
<dbReference type="AlphaFoldDB" id="A0ABD8A6D1"/>
<dbReference type="Proteomes" id="UP001626603">
    <property type="component" value="Chromosome"/>
</dbReference>
<accession>A0ABD8A6D1</accession>
<keyword evidence="2" id="KW-1185">Reference proteome</keyword>
<evidence type="ECO:0000313" key="1">
    <source>
        <dbReference type="EMBL" id="WOX55081.1"/>
    </source>
</evidence>
<protein>
    <submittedName>
        <fullName evidence="1">Uncharacterized protein</fullName>
    </submittedName>
</protein>